<dbReference type="Pfam" id="PF04246">
    <property type="entry name" value="RseC_MucC"/>
    <property type="match status" value="1"/>
</dbReference>
<dbReference type="InterPro" id="IPR026268">
    <property type="entry name" value="RseC"/>
</dbReference>
<reference evidence="2" key="1">
    <citation type="journal article" date="2015" name="PeerJ">
        <title>First genomic representation of candidate bacterial phylum KSB3 points to enhanced environmental sensing as a trigger of wastewater bulking.</title>
        <authorList>
            <person name="Sekiguchi Y."/>
            <person name="Ohashi A."/>
            <person name="Parks D.H."/>
            <person name="Yamauchi T."/>
            <person name="Tyson G.W."/>
            <person name="Hugenholtz P."/>
        </authorList>
    </citation>
    <scope>NUCLEOTIDE SEQUENCE [LARGE SCALE GENOMIC DNA]</scope>
</reference>
<keyword evidence="1" id="KW-0812">Transmembrane</keyword>
<proteinExistence type="predicted"/>
<dbReference type="PROSITE" id="PS51257">
    <property type="entry name" value="PROKAR_LIPOPROTEIN"/>
    <property type="match status" value="1"/>
</dbReference>
<dbReference type="STRING" id="1499966.U14_04700"/>
<dbReference type="HOGENOM" id="CLU_124911_2_1_0"/>
<organism evidence="2">
    <name type="scientific">Candidatus Moduliflexus flocculans</name>
    <dbReference type="NCBI Taxonomy" id="1499966"/>
    <lineage>
        <taxon>Bacteria</taxon>
        <taxon>Candidatus Moduliflexota</taxon>
        <taxon>Candidatus Moduliflexia</taxon>
        <taxon>Candidatus Moduliflexales</taxon>
        <taxon>Candidatus Moduliflexaceae</taxon>
    </lineage>
</organism>
<dbReference type="PANTHER" id="PTHR35867:SF1">
    <property type="entry name" value="PROTEIN RSEC"/>
    <property type="match status" value="1"/>
</dbReference>
<keyword evidence="1" id="KW-1133">Transmembrane helix</keyword>
<sequence>MITETGRVLKIEGGIAVIEIQKKSACAQCHAGCACNIETGEVIVEAKDPIGVSVNQQVEVTIPYDSALKASFVVYVLPLCGLIVGMLSGWAIGQRVGVENIFEMIGGFGCLGLSFLFVHYYNNRFKKQAKNQPVITRVLVGA</sequence>
<protein>
    <submittedName>
        <fullName evidence="2">Positive regulator of sigma E, RseC/MucC</fullName>
    </submittedName>
</protein>
<dbReference type="Proteomes" id="UP000030700">
    <property type="component" value="Unassembled WGS sequence"/>
</dbReference>
<keyword evidence="3" id="KW-1185">Reference proteome</keyword>
<accession>A0A0S6W4L8</accession>
<dbReference type="InterPro" id="IPR007359">
    <property type="entry name" value="SigmaE_reg_RseC_MucC"/>
</dbReference>
<evidence type="ECO:0000313" key="3">
    <source>
        <dbReference type="Proteomes" id="UP000030700"/>
    </source>
</evidence>
<evidence type="ECO:0000313" key="2">
    <source>
        <dbReference type="EMBL" id="GAK53435.1"/>
    </source>
</evidence>
<evidence type="ECO:0000256" key="1">
    <source>
        <dbReference type="SAM" id="Phobius"/>
    </source>
</evidence>
<dbReference type="AlphaFoldDB" id="A0A0S6W4L8"/>
<gene>
    <name evidence="2" type="ORF">U14_04700</name>
</gene>
<feature type="transmembrane region" description="Helical" evidence="1">
    <location>
        <begin position="104"/>
        <end position="121"/>
    </location>
</feature>
<dbReference type="PIRSF" id="PIRSF004923">
    <property type="entry name" value="RseC"/>
    <property type="match status" value="1"/>
</dbReference>
<name>A0A0S6W4L8_9BACT</name>
<feature type="transmembrane region" description="Helical" evidence="1">
    <location>
        <begin position="72"/>
        <end position="92"/>
    </location>
</feature>
<dbReference type="EMBL" id="DF820459">
    <property type="protein sequence ID" value="GAK53435.1"/>
    <property type="molecule type" value="Genomic_DNA"/>
</dbReference>
<keyword evidence="1" id="KW-0472">Membrane</keyword>
<dbReference type="PANTHER" id="PTHR35867">
    <property type="entry name" value="PROTEIN RSEC"/>
    <property type="match status" value="1"/>
</dbReference>